<reference evidence="1" key="1">
    <citation type="submission" date="2018-10" db="EMBL/GenBank/DDBJ databases">
        <title>Hidden diversity of soil giant viruses.</title>
        <authorList>
            <person name="Schulz F."/>
            <person name="Alteio L."/>
            <person name="Goudeau D."/>
            <person name="Ryan E.M."/>
            <person name="Malmstrom R.R."/>
            <person name="Blanchard J."/>
            <person name="Woyke T."/>
        </authorList>
    </citation>
    <scope>NUCLEOTIDE SEQUENCE</scope>
    <source>
        <strain evidence="1">HYV1</strain>
    </source>
</reference>
<name>A0A3G5A5J9_9VIRU</name>
<gene>
    <name evidence="1" type="ORF">Hyperionvirus1_37</name>
</gene>
<sequence length="150" mass="17389">MGCCTSGPRGDIMIRLAERYGEGGFANYTYYFNYENHHSYKYRFSTYTNVKFWNTVRVGEGFITDRFRYKRIIIDEVYKDILILGEDDEPMYLVRLNSNKPQPSDLICFHNAGDIDISPFNDVVNESVYKPGGRGETLAKKDFTEKSTSL</sequence>
<organism evidence="1">
    <name type="scientific">Hyperionvirus sp</name>
    <dbReference type="NCBI Taxonomy" id="2487770"/>
    <lineage>
        <taxon>Viruses</taxon>
        <taxon>Varidnaviria</taxon>
        <taxon>Bamfordvirae</taxon>
        <taxon>Nucleocytoviricota</taxon>
        <taxon>Megaviricetes</taxon>
        <taxon>Imitervirales</taxon>
        <taxon>Mimiviridae</taxon>
        <taxon>Klosneuvirinae</taxon>
    </lineage>
</organism>
<dbReference type="EMBL" id="MK072383">
    <property type="protein sequence ID" value="AYV82458.1"/>
    <property type="molecule type" value="Genomic_DNA"/>
</dbReference>
<protein>
    <submittedName>
        <fullName evidence="1">Uncharacterized protein</fullName>
    </submittedName>
</protein>
<evidence type="ECO:0000313" key="1">
    <source>
        <dbReference type="EMBL" id="AYV82458.1"/>
    </source>
</evidence>
<accession>A0A3G5A5J9</accession>
<proteinExistence type="predicted"/>